<organism evidence="4">
    <name type="scientific">Gongylonema pulchrum</name>
    <dbReference type="NCBI Taxonomy" id="637853"/>
    <lineage>
        <taxon>Eukaryota</taxon>
        <taxon>Metazoa</taxon>
        <taxon>Ecdysozoa</taxon>
        <taxon>Nematoda</taxon>
        <taxon>Chromadorea</taxon>
        <taxon>Rhabditida</taxon>
        <taxon>Spirurina</taxon>
        <taxon>Spiruromorpha</taxon>
        <taxon>Spiruroidea</taxon>
        <taxon>Gongylonematidae</taxon>
        <taxon>Gongylonema</taxon>
    </lineage>
</organism>
<evidence type="ECO:0000313" key="4">
    <source>
        <dbReference type="WBParaSite" id="GPUH_0001127001-mRNA-1"/>
    </source>
</evidence>
<keyword evidence="3" id="KW-1185">Reference proteome</keyword>
<gene>
    <name evidence="2" type="ORF">GPUH_LOCUS11257</name>
</gene>
<keyword evidence="1" id="KW-1133">Transmembrane helix</keyword>
<dbReference type="EMBL" id="UYRT01078446">
    <property type="protein sequence ID" value="VDN18541.1"/>
    <property type="molecule type" value="Genomic_DNA"/>
</dbReference>
<dbReference type="OrthoDB" id="5856181at2759"/>
<feature type="transmembrane region" description="Helical" evidence="1">
    <location>
        <begin position="42"/>
        <end position="62"/>
    </location>
</feature>
<proteinExistence type="predicted"/>
<dbReference type="Proteomes" id="UP000271098">
    <property type="component" value="Unassembled WGS sequence"/>
</dbReference>
<evidence type="ECO:0000313" key="2">
    <source>
        <dbReference type="EMBL" id="VDN18541.1"/>
    </source>
</evidence>
<evidence type="ECO:0000313" key="3">
    <source>
        <dbReference type="Proteomes" id="UP000271098"/>
    </source>
</evidence>
<reference evidence="2 3" key="2">
    <citation type="submission" date="2018-11" db="EMBL/GenBank/DDBJ databases">
        <authorList>
            <consortium name="Pathogen Informatics"/>
        </authorList>
    </citation>
    <scope>NUCLEOTIDE SEQUENCE [LARGE SCALE GENOMIC DNA]</scope>
</reference>
<reference evidence="4" key="1">
    <citation type="submission" date="2016-06" db="UniProtKB">
        <authorList>
            <consortium name="WormBaseParasite"/>
        </authorList>
    </citation>
    <scope>IDENTIFICATION</scope>
</reference>
<dbReference type="WBParaSite" id="GPUH_0001127001-mRNA-1">
    <property type="protein sequence ID" value="GPUH_0001127001-mRNA-1"/>
    <property type="gene ID" value="GPUH_0001127001"/>
</dbReference>
<evidence type="ECO:0000256" key="1">
    <source>
        <dbReference type="SAM" id="Phobius"/>
    </source>
</evidence>
<accession>A0A183DRB6</accession>
<protein>
    <submittedName>
        <fullName evidence="2 4">Uncharacterized protein</fullName>
    </submittedName>
</protein>
<sequence>MPCHAGAVSAVEGITRYRLILAVLRHKDRAADYGALIIKGSAGVVIAISLALIFLVVGNMVYQTLTCKIVLREKRRY</sequence>
<dbReference type="AlphaFoldDB" id="A0A183DRB6"/>
<keyword evidence="1" id="KW-0812">Transmembrane</keyword>
<keyword evidence="1" id="KW-0472">Membrane</keyword>
<name>A0A183DRB6_9BILA</name>